<organism evidence="2">
    <name type="scientific">Anguilla anguilla</name>
    <name type="common">European freshwater eel</name>
    <name type="synonym">Muraena anguilla</name>
    <dbReference type="NCBI Taxonomy" id="7936"/>
    <lineage>
        <taxon>Eukaryota</taxon>
        <taxon>Metazoa</taxon>
        <taxon>Chordata</taxon>
        <taxon>Craniata</taxon>
        <taxon>Vertebrata</taxon>
        <taxon>Euteleostomi</taxon>
        <taxon>Actinopterygii</taxon>
        <taxon>Neopterygii</taxon>
        <taxon>Teleostei</taxon>
        <taxon>Anguilliformes</taxon>
        <taxon>Anguillidae</taxon>
        <taxon>Anguilla</taxon>
    </lineage>
</organism>
<protein>
    <submittedName>
        <fullName evidence="2">Uncharacterized protein</fullName>
    </submittedName>
</protein>
<evidence type="ECO:0000313" key="2">
    <source>
        <dbReference type="EMBL" id="JAI01236.1"/>
    </source>
</evidence>
<evidence type="ECO:0000256" key="1">
    <source>
        <dbReference type="SAM" id="MobiDB-lite"/>
    </source>
</evidence>
<sequence length="24" mass="2584">MTNVGPHDAAPPPYPGPRRGSRPR</sequence>
<reference evidence="2" key="2">
    <citation type="journal article" date="2015" name="Fish Shellfish Immunol.">
        <title>Early steps in the European eel (Anguilla anguilla)-Vibrio vulnificus interaction in the gills: Role of the RtxA13 toxin.</title>
        <authorList>
            <person name="Callol A."/>
            <person name="Pajuelo D."/>
            <person name="Ebbesson L."/>
            <person name="Teles M."/>
            <person name="MacKenzie S."/>
            <person name="Amaro C."/>
        </authorList>
    </citation>
    <scope>NUCLEOTIDE SEQUENCE</scope>
</reference>
<feature type="region of interest" description="Disordered" evidence="1">
    <location>
        <begin position="1"/>
        <end position="24"/>
    </location>
</feature>
<accession>A0A0E9XHE9</accession>
<dbReference type="EMBL" id="GBXM01007342">
    <property type="protein sequence ID" value="JAI01236.1"/>
    <property type="molecule type" value="Transcribed_RNA"/>
</dbReference>
<name>A0A0E9XHE9_ANGAN</name>
<dbReference type="AlphaFoldDB" id="A0A0E9XHE9"/>
<proteinExistence type="predicted"/>
<reference evidence="2" key="1">
    <citation type="submission" date="2014-11" db="EMBL/GenBank/DDBJ databases">
        <authorList>
            <person name="Amaro Gonzalez C."/>
        </authorList>
    </citation>
    <scope>NUCLEOTIDE SEQUENCE</scope>
</reference>